<dbReference type="Proteomes" id="UP001176468">
    <property type="component" value="Unassembled WGS sequence"/>
</dbReference>
<evidence type="ECO:0000313" key="2">
    <source>
        <dbReference type="Proteomes" id="UP001176468"/>
    </source>
</evidence>
<gene>
    <name evidence="1" type="ORF">Q5H94_14700</name>
</gene>
<keyword evidence="2" id="KW-1185">Reference proteome</keyword>
<accession>A0ABT9A189</accession>
<name>A0ABT9A189_9SPHN</name>
<evidence type="ECO:0000313" key="1">
    <source>
        <dbReference type="EMBL" id="MDO7843580.1"/>
    </source>
</evidence>
<reference evidence="1" key="1">
    <citation type="submission" date="2023-07" db="EMBL/GenBank/DDBJ databases">
        <authorList>
            <person name="Kim M.K."/>
        </authorList>
    </citation>
    <scope>NUCLEOTIDE SEQUENCE</scope>
    <source>
        <strain evidence="1">CA1-15</strain>
    </source>
</reference>
<protein>
    <submittedName>
        <fullName evidence="1">Uncharacterized protein</fullName>
    </submittedName>
</protein>
<sequence>MSITRTETSDFLLRRAEQEAVLAIQTGHPDAEAAHFEMALRYGERARTALAGQAAISADIEPCAQEPQRA</sequence>
<comment type="caution">
    <text evidence="1">The sequence shown here is derived from an EMBL/GenBank/DDBJ whole genome shotgun (WGS) entry which is preliminary data.</text>
</comment>
<organism evidence="1 2">
    <name type="scientific">Sphingomonas immobilis</name>
    <dbReference type="NCBI Taxonomy" id="3063997"/>
    <lineage>
        <taxon>Bacteria</taxon>
        <taxon>Pseudomonadati</taxon>
        <taxon>Pseudomonadota</taxon>
        <taxon>Alphaproteobacteria</taxon>
        <taxon>Sphingomonadales</taxon>
        <taxon>Sphingomonadaceae</taxon>
        <taxon>Sphingomonas</taxon>
    </lineage>
</organism>
<proteinExistence type="predicted"/>
<dbReference type="EMBL" id="JAUQSZ010000010">
    <property type="protein sequence ID" value="MDO7843580.1"/>
    <property type="molecule type" value="Genomic_DNA"/>
</dbReference>
<dbReference type="RefSeq" id="WP_304562033.1">
    <property type="nucleotide sequence ID" value="NZ_JAUQSZ010000010.1"/>
</dbReference>